<reference evidence="10 11" key="1">
    <citation type="submission" date="2019-02" db="EMBL/GenBank/DDBJ databases">
        <title>Genomic Encyclopedia of Type Strains, Phase IV (KMG-IV): sequencing the most valuable type-strain genomes for metagenomic binning, comparative biology and taxonomic classification.</title>
        <authorList>
            <person name="Goeker M."/>
        </authorList>
    </citation>
    <scope>NUCLEOTIDE SEQUENCE [LARGE SCALE GENOMIC DNA]</scope>
    <source>
        <strain evidence="10 11">DSM 29486</strain>
    </source>
</reference>
<evidence type="ECO:0000256" key="5">
    <source>
        <dbReference type="ARBA" id="ARBA00022989"/>
    </source>
</evidence>
<comment type="subcellular location">
    <subcellularLocation>
        <location evidence="1">Membrane</location>
        <topology evidence="1">Multi-pass membrane protein</topology>
    </subcellularLocation>
</comment>
<gene>
    <name evidence="10" type="ORF">EV209_0122</name>
</gene>
<dbReference type="InterPro" id="IPR027469">
    <property type="entry name" value="Cation_efflux_TMD_sf"/>
</dbReference>
<evidence type="ECO:0000256" key="6">
    <source>
        <dbReference type="ARBA" id="ARBA00023136"/>
    </source>
</evidence>
<keyword evidence="6 7" id="KW-0472">Membrane</keyword>
<name>A0A4Q7PPP8_9FIRM</name>
<evidence type="ECO:0000259" key="9">
    <source>
        <dbReference type="Pfam" id="PF16916"/>
    </source>
</evidence>
<dbReference type="PANTHER" id="PTHR43840">
    <property type="entry name" value="MITOCHONDRIAL METAL TRANSPORTER 1-RELATED"/>
    <property type="match status" value="1"/>
</dbReference>
<evidence type="ECO:0000313" key="10">
    <source>
        <dbReference type="EMBL" id="RZT02018.1"/>
    </source>
</evidence>
<keyword evidence="11" id="KW-1185">Reference proteome</keyword>
<dbReference type="Pfam" id="PF16916">
    <property type="entry name" value="ZT_dimer"/>
    <property type="match status" value="1"/>
</dbReference>
<dbReference type="InterPro" id="IPR058533">
    <property type="entry name" value="Cation_efflux_TM"/>
</dbReference>
<evidence type="ECO:0000256" key="3">
    <source>
        <dbReference type="ARBA" id="ARBA00022448"/>
    </source>
</evidence>
<dbReference type="SUPFAM" id="SSF160240">
    <property type="entry name" value="Cation efflux protein cytoplasmic domain-like"/>
    <property type="match status" value="1"/>
</dbReference>
<dbReference type="InterPro" id="IPR027470">
    <property type="entry name" value="Cation_efflux_CTD"/>
</dbReference>
<dbReference type="InterPro" id="IPR002524">
    <property type="entry name" value="Cation_efflux"/>
</dbReference>
<dbReference type="OrthoDB" id="9806522at2"/>
<keyword evidence="5 7" id="KW-1133">Transmembrane helix</keyword>
<dbReference type="GO" id="GO:0008324">
    <property type="term" value="F:monoatomic cation transmembrane transporter activity"/>
    <property type="evidence" value="ECO:0007669"/>
    <property type="project" value="InterPro"/>
</dbReference>
<feature type="domain" description="Cation efflux protein cytoplasmic" evidence="9">
    <location>
        <begin position="225"/>
        <end position="298"/>
    </location>
</feature>
<evidence type="ECO:0000313" key="11">
    <source>
        <dbReference type="Proteomes" id="UP000292927"/>
    </source>
</evidence>
<evidence type="ECO:0000256" key="1">
    <source>
        <dbReference type="ARBA" id="ARBA00004141"/>
    </source>
</evidence>
<comment type="similarity">
    <text evidence="2">Belongs to the cation diffusion facilitator (CDF) transporter (TC 2.A.4) family.</text>
</comment>
<keyword evidence="3" id="KW-0813">Transport</keyword>
<dbReference type="AlphaFoldDB" id="A0A4Q7PPP8"/>
<keyword evidence="4 7" id="KW-0812">Transmembrane</keyword>
<dbReference type="FunFam" id="1.20.1510.10:FF:000006">
    <property type="entry name" value="Divalent cation efflux transporter"/>
    <property type="match status" value="1"/>
</dbReference>
<organism evidence="10 11">
    <name type="scientific">Cuneatibacter caecimuris</name>
    <dbReference type="NCBI Taxonomy" id="1796618"/>
    <lineage>
        <taxon>Bacteria</taxon>
        <taxon>Bacillati</taxon>
        <taxon>Bacillota</taxon>
        <taxon>Clostridia</taxon>
        <taxon>Lachnospirales</taxon>
        <taxon>Lachnospiraceae</taxon>
        <taxon>Cuneatibacter</taxon>
    </lineage>
</organism>
<evidence type="ECO:0000256" key="4">
    <source>
        <dbReference type="ARBA" id="ARBA00022692"/>
    </source>
</evidence>
<dbReference type="EMBL" id="SGXF01000001">
    <property type="protein sequence ID" value="RZT02018.1"/>
    <property type="molecule type" value="Genomic_DNA"/>
</dbReference>
<dbReference type="RefSeq" id="WP_130432035.1">
    <property type="nucleotide sequence ID" value="NZ_SGXF01000001.1"/>
</dbReference>
<feature type="transmembrane region" description="Helical" evidence="7">
    <location>
        <begin position="20"/>
        <end position="40"/>
    </location>
</feature>
<dbReference type="SUPFAM" id="SSF161111">
    <property type="entry name" value="Cation efflux protein transmembrane domain-like"/>
    <property type="match status" value="1"/>
</dbReference>
<dbReference type="Gene3D" id="3.30.70.1350">
    <property type="entry name" value="Cation efflux protein, cytoplasmic domain"/>
    <property type="match status" value="1"/>
</dbReference>
<dbReference type="InterPro" id="IPR036837">
    <property type="entry name" value="Cation_efflux_CTD_sf"/>
</dbReference>
<dbReference type="InterPro" id="IPR050291">
    <property type="entry name" value="CDF_Transporter"/>
</dbReference>
<protein>
    <submittedName>
        <fullName evidence="10">Cation diffusion facilitator family transporter</fullName>
    </submittedName>
</protein>
<dbReference type="PANTHER" id="PTHR43840:SF15">
    <property type="entry name" value="MITOCHONDRIAL METAL TRANSPORTER 1-RELATED"/>
    <property type="match status" value="1"/>
</dbReference>
<dbReference type="NCBIfam" id="TIGR01297">
    <property type="entry name" value="CDF"/>
    <property type="match status" value="1"/>
</dbReference>
<accession>A0A4Q7PPP8</accession>
<evidence type="ECO:0000256" key="2">
    <source>
        <dbReference type="ARBA" id="ARBA00008114"/>
    </source>
</evidence>
<comment type="caution">
    <text evidence="10">The sequence shown here is derived from an EMBL/GenBank/DDBJ whole genome shotgun (WGS) entry which is preliminary data.</text>
</comment>
<sequence>MTRLTAKRSDVNEALVIRKLSLVSVFGNVILSGFKFFAGIAGNSHAMISDSIHSFSDVLTTLIAWIGVKLSKKESDSAHPYGHERLECVASLILGIVLMATGLGIGKSGLENILIQSNESAVIPGAIALCAALVSITGKEAMFWYTRYYAKLINSSAFMADAWHHRSDAFSSIGSLIGVAGAMMGFPVMDSVASVVICLFILKVSYDILKDAIVKLLDTSCGEDYEKRLREYVSAQNGVICVDMLRSRMFGNKIYVDLEIQVDGSKCLREAHEVAEQVHSNVERQFPDVKHIMVHVNPANDI</sequence>
<feature type="domain" description="Cation efflux protein transmembrane" evidence="8">
    <location>
        <begin position="22"/>
        <end position="217"/>
    </location>
</feature>
<dbReference type="Gene3D" id="1.20.1510.10">
    <property type="entry name" value="Cation efflux protein transmembrane domain"/>
    <property type="match status" value="1"/>
</dbReference>
<feature type="transmembrane region" description="Helical" evidence="7">
    <location>
        <begin position="126"/>
        <end position="146"/>
    </location>
</feature>
<dbReference type="Proteomes" id="UP000292927">
    <property type="component" value="Unassembled WGS sequence"/>
</dbReference>
<evidence type="ECO:0000259" key="8">
    <source>
        <dbReference type="Pfam" id="PF01545"/>
    </source>
</evidence>
<dbReference type="Pfam" id="PF01545">
    <property type="entry name" value="Cation_efflux"/>
    <property type="match status" value="1"/>
</dbReference>
<evidence type="ECO:0000256" key="7">
    <source>
        <dbReference type="SAM" id="Phobius"/>
    </source>
</evidence>
<feature type="transmembrane region" description="Helical" evidence="7">
    <location>
        <begin position="88"/>
        <end position="106"/>
    </location>
</feature>
<proteinExistence type="inferred from homology"/>
<dbReference type="GO" id="GO:0016020">
    <property type="term" value="C:membrane"/>
    <property type="evidence" value="ECO:0007669"/>
    <property type="project" value="UniProtKB-SubCell"/>
</dbReference>